<comment type="caution">
    <text evidence="2">The sequence shown here is derived from an EMBL/GenBank/DDBJ whole genome shotgun (WGS) entry which is preliminary data.</text>
</comment>
<name>A0A554J8Z9_9BACT</name>
<evidence type="ECO:0000256" key="1">
    <source>
        <dbReference type="SAM" id="SignalP"/>
    </source>
</evidence>
<accession>A0A554J8Z9</accession>
<dbReference type="Proteomes" id="UP000316253">
    <property type="component" value="Unassembled WGS sequence"/>
</dbReference>
<feature type="signal peptide" evidence="1">
    <location>
        <begin position="1"/>
        <end position="39"/>
    </location>
</feature>
<evidence type="ECO:0000313" key="3">
    <source>
        <dbReference type="Proteomes" id="UP000316253"/>
    </source>
</evidence>
<protein>
    <submittedName>
        <fullName evidence="2">Uncharacterized protein</fullName>
    </submittedName>
</protein>
<feature type="chain" id="PRO_5021888276" evidence="1">
    <location>
        <begin position="40"/>
        <end position="174"/>
    </location>
</feature>
<gene>
    <name evidence="2" type="ORF">CEO22_694</name>
</gene>
<organism evidence="2 3">
    <name type="scientific">Candidatus Berkelbacteria bacterium Gr01-1014_85</name>
    <dbReference type="NCBI Taxonomy" id="2017150"/>
    <lineage>
        <taxon>Bacteria</taxon>
        <taxon>Candidatus Berkelbacteria</taxon>
    </lineage>
</organism>
<keyword evidence="1" id="KW-0732">Signal</keyword>
<reference evidence="2 3" key="1">
    <citation type="submission" date="2017-08" db="EMBL/GenBank/DDBJ databases">
        <title>Mechanisms for carbon and nitrogen cycling indicate functional differentiation within the Candidate Phyla Radiation.</title>
        <authorList>
            <person name="Danczak R.E."/>
            <person name="Johnston M.D."/>
            <person name="Kenah C."/>
            <person name="Slattery M."/>
            <person name="Wrighton K.C."/>
            <person name="Wilkins M.J."/>
        </authorList>
    </citation>
    <scope>NUCLEOTIDE SEQUENCE [LARGE SCALE GENOMIC DNA]</scope>
    <source>
        <strain evidence="2">Gr01-1014_85</strain>
    </source>
</reference>
<feature type="non-terminal residue" evidence="2">
    <location>
        <position position="174"/>
    </location>
</feature>
<dbReference type="AlphaFoldDB" id="A0A554J8Z9"/>
<dbReference type="EMBL" id="VMFD01000083">
    <property type="protein sequence ID" value="TSC64836.1"/>
    <property type="molecule type" value="Genomic_DNA"/>
</dbReference>
<evidence type="ECO:0000313" key="2">
    <source>
        <dbReference type="EMBL" id="TSC64836.1"/>
    </source>
</evidence>
<sequence>MDNVFGSHSKLINLLTTGRLVVLSVLVMSLFAATSPATAQAISTYQPSTYSAVYTSACQSNCATRSNYQNYGYSSNYRYTGSYRGGYANYGSNYRNYNIGGQFASYRPRIYTSYGNYYRSPSIGDYFGYFAGQYLQSRVNNRGNCVSANSCVVNYYNTKSSLNVAKPLTKSESI</sequence>
<proteinExistence type="predicted"/>